<name>A0AA36N1M9_9DINO</name>
<dbReference type="GO" id="GO:0004518">
    <property type="term" value="F:nuclease activity"/>
    <property type="evidence" value="ECO:0007669"/>
    <property type="project" value="UniProtKB-KW"/>
</dbReference>
<dbReference type="PANTHER" id="PTHR15822:SF4">
    <property type="entry name" value="TYROSYL-DNA PHOSPHODIESTERASE 2"/>
    <property type="match status" value="1"/>
</dbReference>
<gene>
    <name evidence="11" type="ORF">EVOR1521_LOCUS19618</name>
</gene>
<dbReference type="EMBL" id="CAUJNA010003057">
    <property type="protein sequence ID" value="CAJ1395105.1"/>
    <property type="molecule type" value="Genomic_DNA"/>
</dbReference>
<evidence type="ECO:0000256" key="3">
    <source>
        <dbReference type="ARBA" id="ARBA00004123"/>
    </source>
</evidence>
<comment type="subcellular location">
    <subcellularLocation>
        <location evidence="3">Nucleus</location>
    </subcellularLocation>
</comment>
<organism evidence="11 12">
    <name type="scientific">Effrenium voratum</name>
    <dbReference type="NCBI Taxonomy" id="2562239"/>
    <lineage>
        <taxon>Eukaryota</taxon>
        <taxon>Sar</taxon>
        <taxon>Alveolata</taxon>
        <taxon>Dinophyceae</taxon>
        <taxon>Suessiales</taxon>
        <taxon>Symbiodiniaceae</taxon>
        <taxon>Effrenium</taxon>
    </lineage>
</organism>
<keyword evidence="4" id="KW-0540">Nuclease</keyword>
<comment type="cofactor">
    <cofactor evidence="2">
        <name>Mg(2+)</name>
        <dbReference type="ChEBI" id="CHEBI:18420"/>
    </cofactor>
</comment>
<dbReference type="Proteomes" id="UP001178507">
    <property type="component" value="Unassembled WGS sequence"/>
</dbReference>
<dbReference type="GO" id="GO:0006281">
    <property type="term" value="P:DNA repair"/>
    <property type="evidence" value="ECO:0007669"/>
    <property type="project" value="UniProtKB-KW"/>
</dbReference>
<comment type="cofactor">
    <cofactor evidence="1">
        <name>Mn(2+)</name>
        <dbReference type="ChEBI" id="CHEBI:29035"/>
    </cofactor>
</comment>
<dbReference type="GO" id="GO:0016787">
    <property type="term" value="F:hydrolase activity"/>
    <property type="evidence" value="ECO:0007669"/>
    <property type="project" value="UniProtKB-KW"/>
</dbReference>
<evidence type="ECO:0000256" key="6">
    <source>
        <dbReference type="ARBA" id="ARBA00022763"/>
    </source>
</evidence>
<evidence type="ECO:0000256" key="10">
    <source>
        <dbReference type="ARBA" id="ARBA00023242"/>
    </source>
</evidence>
<dbReference type="Gene3D" id="3.60.10.10">
    <property type="entry name" value="Endonuclease/exonuclease/phosphatase"/>
    <property type="match status" value="1"/>
</dbReference>
<comment type="caution">
    <text evidence="11">The sequence shown here is derived from an EMBL/GenBank/DDBJ whole genome shotgun (WGS) entry which is preliminary data.</text>
</comment>
<evidence type="ECO:0000256" key="5">
    <source>
        <dbReference type="ARBA" id="ARBA00022723"/>
    </source>
</evidence>
<evidence type="ECO:0000256" key="8">
    <source>
        <dbReference type="ARBA" id="ARBA00022842"/>
    </source>
</evidence>
<dbReference type="AlphaFoldDB" id="A0AA36N1M9"/>
<evidence type="ECO:0000256" key="2">
    <source>
        <dbReference type="ARBA" id="ARBA00001946"/>
    </source>
</evidence>
<evidence type="ECO:0008006" key="13">
    <source>
        <dbReference type="Google" id="ProtNLM"/>
    </source>
</evidence>
<reference evidence="11" key="1">
    <citation type="submission" date="2023-08" db="EMBL/GenBank/DDBJ databases">
        <authorList>
            <person name="Chen Y."/>
            <person name="Shah S."/>
            <person name="Dougan E. K."/>
            <person name="Thang M."/>
            <person name="Chan C."/>
        </authorList>
    </citation>
    <scope>NUCLEOTIDE SEQUENCE</scope>
</reference>
<keyword evidence="5" id="KW-0479">Metal-binding</keyword>
<dbReference type="GO" id="GO:0046872">
    <property type="term" value="F:metal ion binding"/>
    <property type="evidence" value="ECO:0007669"/>
    <property type="project" value="UniProtKB-KW"/>
</dbReference>
<evidence type="ECO:0000256" key="9">
    <source>
        <dbReference type="ARBA" id="ARBA00023204"/>
    </source>
</evidence>
<keyword evidence="7" id="KW-0378">Hydrolase</keyword>
<protein>
    <recommendedName>
        <fullName evidence="13">Endonuclease/exonuclease/phosphatase domain-containing protein</fullName>
    </recommendedName>
</protein>
<evidence type="ECO:0000313" key="12">
    <source>
        <dbReference type="Proteomes" id="UP001178507"/>
    </source>
</evidence>
<evidence type="ECO:0000313" key="11">
    <source>
        <dbReference type="EMBL" id="CAJ1395105.1"/>
    </source>
</evidence>
<dbReference type="InterPro" id="IPR036691">
    <property type="entry name" value="Endo/exonu/phosph_ase_sf"/>
</dbReference>
<keyword evidence="10" id="KW-0539">Nucleus</keyword>
<evidence type="ECO:0000256" key="4">
    <source>
        <dbReference type="ARBA" id="ARBA00022722"/>
    </source>
</evidence>
<evidence type="ECO:0000256" key="7">
    <source>
        <dbReference type="ARBA" id="ARBA00022801"/>
    </source>
</evidence>
<accession>A0AA36N1M9</accession>
<keyword evidence="6" id="KW-0227">DNA damage</keyword>
<keyword evidence="12" id="KW-1185">Reference proteome</keyword>
<dbReference type="InterPro" id="IPR051547">
    <property type="entry name" value="TDP2-like"/>
</dbReference>
<evidence type="ECO:0000256" key="1">
    <source>
        <dbReference type="ARBA" id="ARBA00001936"/>
    </source>
</evidence>
<dbReference type="PANTHER" id="PTHR15822">
    <property type="entry name" value="TRAF AND TNF RECEPTOR-ASSOCIATED PROTEIN"/>
    <property type="match status" value="1"/>
</dbReference>
<sequence>MFVNADNQSCQQQEVRGAGIGRLIAGNEVDVAVLQEMWGAAMAQVEAPIAGTHEVLQYCKAWGMGSLVDAAVQYINRRGGLWMAYRKTSVDIPHADAETSRREGCGGHFKPTPVGIVSSMWMTYSFSNTKSKKGANAVCFDVLQNDLSKRLVVINTHFDPMNTNSAIERQSAELATFISKVLQNPKFVDPSVGAARTSVLLVGDLNTEVNGSDPLAAAVRERLGTATPPNGITGAVSGLLAGGKVRDRASRDLYGEFCRTSGSRPGATYTSRENGLVMWDSHVRIDWQLAIDRWDNVDFAHVNCKNASLVTQPRGSELSDHWGIQLDLSI</sequence>
<dbReference type="SUPFAM" id="SSF56219">
    <property type="entry name" value="DNase I-like"/>
    <property type="match status" value="1"/>
</dbReference>
<dbReference type="GO" id="GO:0005634">
    <property type="term" value="C:nucleus"/>
    <property type="evidence" value="ECO:0007669"/>
    <property type="project" value="UniProtKB-SubCell"/>
</dbReference>
<keyword evidence="9" id="KW-0234">DNA repair</keyword>
<proteinExistence type="predicted"/>
<keyword evidence="8" id="KW-0460">Magnesium</keyword>